<evidence type="ECO:0000313" key="2">
    <source>
        <dbReference type="EMBL" id="OIR24860.1"/>
    </source>
</evidence>
<protein>
    <submittedName>
        <fullName evidence="2">Uncharacterized protein</fullName>
    </submittedName>
</protein>
<dbReference type="OrthoDB" id="271145at2"/>
<feature type="chain" id="PRO_5009635899" evidence="1">
    <location>
        <begin position="29"/>
        <end position="260"/>
    </location>
</feature>
<name>A0A1J5TXC0_9GAMM</name>
<feature type="signal peptide" evidence="1">
    <location>
        <begin position="1"/>
        <end position="28"/>
    </location>
</feature>
<sequence length="260" mass="29102">MRTKQNRTKTFILICVFANLFSAHQVSASDDVSIGTKIANDYSNFYAKERLMRMGAGFLSMGIIANSEIDVNLQDWYQDEVRSNATDSYSKTAKFFGEGKYLLPISILASSAYHFNSESEIGNWGLNSARAYAVGLPTMWMMQKLTGASRPNESRGSKWRPLNDNNGVSGHAFVGAVPFLTLAQMNDNKFIKYALYATSTLTAWSRVNDNSHYTNQAILGWQMAYESVGSVFDTNEKSEKISFTPLIGNEYYGINISARW</sequence>
<dbReference type="InterPro" id="IPR036938">
    <property type="entry name" value="PAP2/HPO_sf"/>
</dbReference>
<reference evidence="3" key="1">
    <citation type="submission" date="2016-09" db="EMBL/GenBank/DDBJ databases">
        <title>Genome Sequence of Bathymodiolus thermophilus sulfur-oxidizing gill endosymbiont.</title>
        <authorList>
            <person name="Ponnudurai R."/>
            <person name="Kleiner M."/>
            <person name="Sayavedra L."/>
            <person name="Thuermer A."/>
            <person name="Felbeck H."/>
            <person name="Schlueter R."/>
            <person name="Schweder T."/>
            <person name="Markert S."/>
        </authorList>
    </citation>
    <scope>NUCLEOTIDE SEQUENCE [LARGE SCALE GENOMIC DNA]</scope>
    <source>
        <strain evidence="3">BAT/CrabSpa'14</strain>
    </source>
</reference>
<dbReference type="RefSeq" id="WP_071564087.1">
    <property type="nucleotide sequence ID" value="NZ_CAESAR020000058.1"/>
</dbReference>
<dbReference type="Proteomes" id="UP000182798">
    <property type="component" value="Unassembled WGS sequence"/>
</dbReference>
<evidence type="ECO:0000256" key="1">
    <source>
        <dbReference type="SAM" id="SignalP"/>
    </source>
</evidence>
<dbReference type="SUPFAM" id="SSF48317">
    <property type="entry name" value="Acid phosphatase/Vanadium-dependent haloperoxidase"/>
    <property type="match status" value="1"/>
</dbReference>
<dbReference type="AlphaFoldDB" id="A0A1J5TXC0"/>
<dbReference type="EMBL" id="MIQH01000497">
    <property type="protein sequence ID" value="OIR24860.1"/>
    <property type="molecule type" value="Genomic_DNA"/>
</dbReference>
<comment type="caution">
    <text evidence="2">The sequence shown here is derived from an EMBL/GenBank/DDBJ whole genome shotgun (WGS) entry which is preliminary data.</text>
</comment>
<keyword evidence="1" id="KW-0732">Signal</keyword>
<evidence type="ECO:0000313" key="3">
    <source>
        <dbReference type="Proteomes" id="UP000182798"/>
    </source>
</evidence>
<organism evidence="2 3">
    <name type="scientific">Bathymodiolus thermophilus thioautotrophic gill symbiont</name>
    <dbReference type="NCBI Taxonomy" id="2360"/>
    <lineage>
        <taxon>Bacteria</taxon>
        <taxon>Pseudomonadati</taxon>
        <taxon>Pseudomonadota</taxon>
        <taxon>Gammaproteobacteria</taxon>
        <taxon>sulfur-oxidizing symbionts</taxon>
    </lineage>
</organism>
<accession>A0A1J5TXC0</accession>
<gene>
    <name evidence="2" type="ORF">BGC33_11905</name>
</gene>
<proteinExistence type="predicted"/>